<dbReference type="InterPro" id="IPR026444">
    <property type="entry name" value="Secre_tail"/>
</dbReference>
<dbReference type="Pfam" id="PF17957">
    <property type="entry name" value="Big_7"/>
    <property type="match status" value="3"/>
</dbReference>
<dbReference type="OrthoDB" id="976933at2"/>
<comment type="caution">
    <text evidence="2">The sequence shown here is derived from an EMBL/GenBank/DDBJ whole genome shotgun (WGS) entry which is preliminary data.</text>
</comment>
<protein>
    <submittedName>
        <fullName evidence="2">Parallel beta-helix repeat protein</fullName>
    </submittedName>
</protein>
<evidence type="ECO:0000313" key="3">
    <source>
        <dbReference type="Proteomes" id="UP000256405"/>
    </source>
</evidence>
<accession>A0A3E0E5U0</accession>
<keyword evidence="3" id="KW-1185">Reference proteome</keyword>
<dbReference type="InterPro" id="IPR013783">
    <property type="entry name" value="Ig-like_fold"/>
</dbReference>
<reference evidence="2 3" key="1">
    <citation type="submission" date="2018-08" db="EMBL/GenBank/DDBJ databases">
        <title>Genomic Encyclopedia of Archaeal and Bacterial Type Strains, Phase II (KMG-II): from individual species to whole genera.</title>
        <authorList>
            <person name="Goeker M."/>
        </authorList>
    </citation>
    <scope>NUCLEOTIDE SEQUENCE [LARGE SCALE GENOMIC DNA]</scope>
    <source>
        <strain evidence="2 3">DSM 15986</strain>
    </source>
</reference>
<dbReference type="RefSeq" id="WP_086541542.1">
    <property type="nucleotide sequence ID" value="NZ_MSSW01000030.1"/>
</dbReference>
<dbReference type="Pfam" id="PF18962">
    <property type="entry name" value="Por_Secre_tail"/>
    <property type="match status" value="1"/>
</dbReference>
<dbReference type="Gene3D" id="2.160.20.10">
    <property type="entry name" value="Single-stranded right-handed beta-helix, Pectin lyase-like"/>
    <property type="match status" value="2"/>
</dbReference>
<dbReference type="PANTHER" id="PTHR36453">
    <property type="entry name" value="SECRETED PROTEIN-RELATED"/>
    <property type="match status" value="1"/>
</dbReference>
<dbReference type="InterPro" id="IPR006626">
    <property type="entry name" value="PbH1"/>
</dbReference>
<name>A0A3E0E5U0_9BACT</name>
<dbReference type="InterPro" id="IPR011050">
    <property type="entry name" value="Pectin_lyase_fold/virulence"/>
</dbReference>
<dbReference type="SMART" id="SM00710">
    <property type="entry name" value="PbH1"/>
    <property type="match status" value="6"/>
</dbReference>
<evidence type="ECO:0000259" key="1">
    <source>
        <dbReference type="Pfam" id="PF18962"/>
    </source>
</evidence>
<dbReference type="PANTHER" id="PTHR36453:SF1">
    <property type="entry name" value="RIGHT HANDED BETA HELIX DOMAIN-CONTAINING PROTEIN"/>
    <property type="match status" value="1"/>
</dbReference>
<dbReference type="NCBIfam" id="TIGR04183">
    <property type="entry name" value="Por_Secre_tail"/>
    <property type="match status" value="1"/>
</dbReference>
<dbReference type="Gene3D" id="2.60.40.10">
    <property type="entry name" value="Immunoglobulins"/>
    <property type="match status" value="4"/>
</dbReference>
<organism evidence="2 3">
    <name type="scientific">Algoriphagus antarcticus</name>
    <dbReference type="NCBI Taxonomy" id="238540"/>
    <lineage>
        <taxon>Bacteria</taxon>
        <taxon>Pseudomonadati</taxon>
        <taxon>Bacteroidota</taxon>
        <taxon>Cytophagia</taxon>
        <taxon>Cytophagales</taxon>
        <taxon>Cyclobacteriaceae</taxon>
        <taxon>Algoriphagus</taxon>
    </lineage>
</organism>
<proteinExistence type="predicted"/>
<evidence type="ECO:0000313" key="2">
    <source>
        <dbReference type="EMBL" id="REG92649.1"/>
    </source>
</evidence>
<dbReference type="Proteomes" id="UP000256405">
    <property type="component" value="Unassembled WGS sequence"/>
</dbReference>
<dbReference type="InterPro" id="IPR012334">
    <property type="entry name" value="Pectin_lyas_fold"/>
</dbReference>
<sequence>MFHSKFPSTKIFSIWIFVLLLFLAGSINQTFATDYYFSSQSGNDNRSSTEAQNPSTPWKSIDKLNAFASNLNGSDRILFKSGETFYGTIHIIKSGAVGAPIQYTSYGSGAKPIITSLVTINNWTSVGNGKYQADLSAYNLSKVQVVLLNDKIQEIGRYPNSDAPNGGYLTIAASGNNYISTQGSNPYSGAGGEVVIRKNNWVIDRHQISSVGGNYISYLNGATYPAQAGYGYFLQNHSSLLDKAGEWAYDPASKKLTVNLTGYSLSTAKVAVATKDHLFTNQMFTTNMTFSNLHLKGSNANLFNISKSENVKIENCLFEYAGENAINSSDIKGLIIQNNEINNSLNNGIYIAYGSPNSIIRNNLLTNIMKFQGMGKNSDMNGIGIFLGSDGNNSIIEKNTLDKIGFNGIHFGGNYTKVLNNYINEYCFHKQDGGGIYTNSDGFRDRNNVGREIIGNIILNGKGSKLGTIEGVELVEGIYLDDNSAGIKVADNTIAFVNGKGLYLHNANNIEIINNLFYKTKSQVHFAHDNMGDPIRNIKISNNKFSSIEDSDYAYSISSKLDDVGYVGTINSNYFLDPYNNDFFIYTKTAGDGVLGVNRNLQNWSSTFGFDTNSTKPELNLSRFDILSSTLIKSSDFNNASIIAGAYNAATGIDANGISGNSYLVSPNNSNQATVYIHVGAVENGDHILVEFDMKSSLAEKPIELFLEGTYNIDKGEGNKIAATKTSATTYQVLLSSLISKTNESLVFRIPNTAKNVYLDNIKISKVEIDAIDKSEQIYFGYNYSNSSVQKPLDGTYKNAKNESFSGSVTIPAYSSVLLAKISAETPTVTNKAPAVSLTKPTENQVLIQGSNPVQLVANPTDPEGAIKRVEFYANDKLLTTLTNAPYSYTWNEVAVGNHKVHAKVIDNGDLSAVSGAINFTVNAPELANVNFTGEMVSPANNSTYTVGESTVILNTNASNAGIKVKQIEYLNWGYPLVKVTTAPFDFAWTKIEAGTYKVSAIITDIDGKTYTTDNIQFSVAKQTASLLPTSVSIAQPSNNQVFVQGIDLVNIKAQVSDPSKVKSIAYYNWGYLLTTTSALPHEFKWNSIEVGDYSVYAVVTDIQGNTTTSKTVNFKVTSPSNVVLSSTEPTTVAMVQPYDNQVFQLGNNGVLLKATTDGDVSNVRFFNWFLPLVSVSNKDLEFNWSKIEAGNYMVYAEITDSKGKVILSEPISFSVKNTAARIGAQNELLSASDSTKIVYGTQILSGSDSTKMAISKELQQKQEEITQSTFGIKMGPNPTSSHLRIFFEDYPLDLETKISIVDMRGIEMMTTEANTNDGTVEMDVNALRQGVYIVKLNLENKYVQTKKLIIN</sequence>
<dbReference type="EMBL" id="QUNF01000002">
    <property type="protein sequence ID" value="REG92649.1"/>
    <property type="molecule type" value="Genomic_DNA"/>
</dbReference>
<gene>
    <name evidence="2" type="ORF">C8N25_10247</name>
</gene>
<dbReference type="SUPFAM" id="SSF51126">
    <property type="entry name" value="Pectin lyase-like"/>
    <property type="match status" value="1"/>
</dbReference>
<feature type="domain" description="Secretion system C-terminal sorting" evidence="1">
    <location>
        <begin position="1277"/>
        <end position="1351"/>
    </location>
</feature>